<comment type="caution">
    <text evidence="2">The sequence shown here is derived from an EMBL/GenBank/DDBJ whole genome shotgun (WGS) entry which is preliminary data.</text>
</comment>
<dbReference type="Pfam" id="PF06985">
    <property type="entry name" value="HET"/>
    <property type="match status" value="1"/>
</dbReference>
<evidence type="ECO:0000313" key="2">
    <source>
        <dbReference type="EMBL" id="EHK44868.1"/>
    </source>
</evidence>
<dbReference type="PANTHER" id="PTHR24148:SF73">
    <property type="entry name" value="HET DOMAIN PROTEIN (AFU_ORTHOLOGUE AFUA_8G01020)"/>
    <property type="match status" value="1"/>
</dbReference>
<dbReference type="PANTHER" id="PTHR24148">
    <property type="entry name" value="ANKYRIN REPEAT DOMAIN-CONTAINING PROTEIN 39 HOMOLOG-RELATED"/>
    <property type="match status" value="1"/>
</dbReference>
<evidence type="ECO:0000313" key="3">
    <source>
        <dbReference type="Proteomes" id="UP000005426"/>
    </source>
</evidence>
<protein>
    <recommendedName>
        <fullName evidence="1">Heterokaryon incompatibility domain-containing protein</fullName>
    </recommendedName>
</protein>
<dbReference type="AlphaFoldDB" id="G9NV45"/>
<keyword evidence="3" id="KW-1185">Reference proteome</keyword>
<dbReference type="OMA" id="AGHINIQ"/>
<dbReference type="eggNOG" id="ENOG502RU99">
    <property type="taxonomic scope" value="Eukaryota"/>
</dbReference>
<name>G9NV45_HYPAI</name>
<dbReference type="Proteomes" id="UP000005426">
    <property type="component" value="Unassembled WGS sequence"/>
</dbReference>
<evidence type="ECO:0000259" key="1">
    <source>
        <dbReference type="Pfam" id="PF06985"/>
    </source>
</evidence>
<gene>
    <name evidence="2" type="ORF">TRIATDRAFT_220698</name>
</gene>
<dbReference type="InterPro" id="IPR052895">
    <property type="entry name" value="HetReg/Transcr_Mod"/>
</dbReference>
<reference evidence="2 3" key="1">
    <citation type="journal article" date="2011" name="Genome Biol.">
        <title>Comparative genome sequence analysis underscores mycoparasitism as the ancestral life style of Trichoderma.</title>
        <authorList>
            <person name="Kubicek C.P."/>
            <person name="Herrera-Estrella A."/>
            <person name="Seidl-Seiboth V."/>
            <person name="Martinez D.A."/>
            <person name="Druzhinina I.S."/>
            <person name="Thon M."/>
            <person name="Zeilinger S."/>
            <person name="Casas-Flores S."/>
            <person name="Horwitz B.A."/>
            <person name="Mukherjee P.K."/>
            <person name="Mukherjee M."/>
            <person name="Kredics L."/>
            <person name="Alcaraz L.D."/>
            <person name="Aerts A."/>
            <person name="Antal Z."/>
            <person name="Atanasova L."/>
            <person name="Cervantes-Badillo M.G."/>
            <person name="Challacombe J."/>
            <person name="Chertkov O."/>
            <person name="McCluskey K."/>
            <person name="Coulpier F."/>
            <person name="Deshpande N."/>
            <person name="von Doehren H."/>
            <person name="Ebbole D.J."/>
            <person name="Esquivel-Naranjo E.U."/>
            <person name="Fekete E."/>
            <person name="Flipphi M."/>
            <person name="Glaser F."/>
            <person name="Gomez-Rodriguez E.Y."/>
            <person name="Gruber S."/>
            <person name="Han C."/>
            <person name="Henrissat B."/>
            <person name="Hermosa R."/>
            <person name="Hernandez-Onate M."/>
            <person name="Karaffa L."/>
            <person name="Kosti I."/>
            <person name="Le Crom S."/>
            <person name="Lindquist E."/>
            <person name="Lucas S."/>
            <person name="Luebeck M."/>
            <person name="Luebeck P.S."/>
            <person name="Margeot A."/>
            <person name="Metz B."/>
            <person name="Misra M."/>
            <person name="Nevalainen H."/>
            <person name="Omann M."/>
            <person name="Packer N."/>
            <person name="Perrone G."/>
            <person name="Uresti-Rivera E.E."/>
            <person name="Salamov A."/>
            <person name="Schmoll M."/>
            <person name="Seiboth B."/>
            <person name="Shapiro H."/>
            <person name="Sukno S."/>
            <person name="Tamayo-Ramos J.A."/>
            <person name="Tisch D."/>
            <person name="Wiest A."/>
            <person name="Wilkinson H.H."/>
            <person name="Zhang M."/>
            <person name="Coutinho P.M."/>
            <person name="Kenerley C.M."/>
            <person name="Monte E."/>
            <person name="Baker S.E."/>
            <person name="Grigoriev I.V."/>
        </authorList>
    </citation>
    <scope>NUCLEOTIDE SEQUENCE [LARGE SCALE GENOMIC DNA]</scope>
    <source>
        <strain evidence="3">ATCC 20476 / IMI 206040</strain>
    </source>
</reference>
<accession>G9NV45</accession>
<dbReference type="InterPro" id="IPR010730">
    <property type="entry name" value="HET"/>
</dbReference>
<dbReference type="KEGG" id="tatv:25777918"/>
<dbReference type="OrthoDB" id="5386682at2759"/>
<dbReference type="STRING" id="452589.G9NV45"/>
<dbReference type="GeneID" id="25777918"/>
<dbReference type="EMBL" id="ABDG02000024">
    <property type="protein sequence ID" value="EHK44868.1"/>
    <property type="molecule type" value="Genomic_DNA"/>
</dbReference>
<feature type="domain" description="Heterokaryon incompatibility" evidence="1">
    <location>
        <begin position="11"/>
        <end position="131"/>
    </location>
</feature>
<sequence length="283" mass="32426">MTDTIDLGDGRCLPLGSNLKNALHHLRDRKQKRKLWIDALCINQQDIEERSHQVQLMAEIYQRCKSVVAYIGMPTPDSQLGFEILSYLANSNTQIGDDSMPWNYLNGNDVHAALRDIFERPYFQRVWVVQEAALAPQVRMQVGHLFFEWSGGASTRKFLARIKLAELSPSWQQIAELRDAVDFRPIRELLEQSLAAEAKRNGVIESPSLLDVVHSIRHRQAVDPRDRIYGVMSLVTSAEVAEMVPDYSMSWEETYQRFYEFALRQVSMDSGITLEGIQRASIQ</sequence>
<dbReference type="HOGENOM" id="CLU_004184_3_3_1"/>
<organism evidence="2 3">
    <name type="scientific">Hypocrea atroviridis (strain ATCC 20476 / IMI 206040)</name>
    <name type="common">Trichoderma atroviride</name>
    <dbReference type="NCBI Taxonomy" id="452589"/>
    <lineage>
        <taxon>Eukaryota</taxon>
        <taxon>Fungi</taxon>
        <taxon>Dikarya</taxon>
        <taxon>Ascomycota</taxon>
        <taxon>Pezizomycotina</taxon>
        <taxon>Sordariomycetes</taxon>
        <taxon>Hypocreomycetidae</taxon>
        <taxon>Hypocreales</taxon>
        <taxon>Hypocreaceae</taxon>
        <taxon>Trichoderma</taxon>
    </lineage>
</organism>
<proteinExistence type="predicted"/>